<dbReference type="InterPro" id="IPR056899">
    <property type="entry name" value="Ig_NUP210_9th"/>
</dbReference>
<dbReference type="Pfam" id="PF26182">
    <property type="entry name" value="Ig_NUP210_5th"/>
    <property type="match status" value="1"/>
</dbReference>
<dbReference type="SMART" id="SM00251">
    <property type="entry name" value="SAM_PNT"/>
    <property type="match status" value="1"/>
</dbReference>
<feature type="chain" id="PRO_5043724734" evidence="3">
    <location>
        <begin position="17"/>
        <end position="2699"/>
    </location>
</feature>
<organism evidence="4">
    <name type="scientific">Magallana gigas</name>
    <name type="common">Pacific oyster</name>
    <name type="synonym">Crassostrea gigas</name>
    <dbReference type="NCBI Taxonomy" id="29159"/>
    <lineage>
        <taxon>Eukaryota</taxon>
        <taxon>Metazoa</taxon>
        <taxon>Spiralia</taxon>
        <taxon>Lophotrochozoa</taxon>
        <taxon>Mollusca</taxon>
        <taxon>Bivalvia</taxon>
        <taxon>Autobranchia</taxon>
        <taxon>Pteriomorphia</taxon>
        <taxon>Ostreida</taxon>
        <taxon>Ostreoidea</taxon>
        <taxon>Ostreidae</taxon>
        <taxon>Magallana</taxon>
    </lineage>
</organism>
<dbReference type="Pfam" id="PF26183">
    <property type="entry name" value="Ig_NUP210_14th"/>
    <property type="match status" value="1"/>
</dbReference>
<dbReference type="InterPro" id="IPR057586">
    <property type="entry name" value="Ig_NUP210_16th"/>
</dbReference>
<dbReference type="InParanoid" id="K1PHW2"/>
<dbReference type="Pfam" id="PF02198">
    <property type="entry name" value="SAM_PNT"/>
    <property type="match status" value="1"/>
</dbReference>
<dbReference type="InterPro" id="IPR045197">
    <property type="entry name" value="NUP210-like"/>
</dbReference>
<dbReference type="InterPro" id="IPR015919">
    <property type="entry name" value="Cadherin-like_sf"/>
</dbReference>
<dbReference type="SUPFAM" id="SSF49373">
    <property type="entry name" value="Invasin/intimin cell-adhesion fragments"/>
    <property type="match status" value="1"/>
</dbReference>
<dbReference type="PROSITE" id="PS50268">
    <property type="entry name" value="CADHERIN_2"/>
    <property type="match status" value="2"/>
</dbReference>
<feature type="transmembrane region" description="Helical" evidence="2">
    <location>
        <begin position="849"/>
        <end position="871"/>
    </location>
</feature>
<dbReference type="InterPro" id="IPR055099">
    <property type="entry name" value="Ig_NUP210_7th"/>
</dbReference>
<dbReference type="Pfam" id="PF22959">
    <property type="entry name" value="Ig_NUP210_15th"/>
    <property type="match status" value="1"/>
</dbReference>
<dbReference type="InterPro" id="IPR002126">
    <property type="entry name" value="Cadherin-like_dom"/>
</dbReference>
<evidence type="ECO:0000256" key="2">
    <source>
        <dbReference type="SAM" id="Phobius"/>
    </source>
</evidence>
<dbReference type="Gene3D" id="2.60.40.1080">
    <property type="match status" value="1"/>
</dbReference>
<dbReference type="Pfam" id="PF22963">
    <property type="entry name" value="Ig_NUP210_3rd"/>
    <property type="match status" value="1"/>
</dbReference>
<dbReference type="InterPro" id="IPR008964">
    <property type="entry name" value="Invasin/intimin_cell_adhesion"/>
</dbReference>
<dbReference type="SUPFAM" id="SSF49313">
    <property type="entry name" value="Cadherin-like"/>
    <property type="match status" value="1"/>
</dbReference>
<dbReference type="InterPro" id="IPR001660">
    <property type="entry name" value="SAM"/>
</dbReference>
<dbReference type="Gene3D" id="2.60.40.60">
    <property type="entry name" value="Cadherins"/>
    <property type="match status" value="3"/>
</dbReference>
<feature type="region of interest" description="Disordered" evidence="1">
    <location>
        <begin position="2625"/>
        <end position="2699"/>
    </location>
</feature>
<dbReference type="FunCoup" id="K1PHW2">
    <property type="interactions" value="1154"/>
</dbReference>
<reference evidence="4" key="1">
    <citation type="journal article" date="2012" name="Nature">
        <title>The oyster genome reveals stress adaptation and complexity of shell formation.</title>
        <authorList>
            <person name="Zhang G."/>
            <person name="Fang X."/>
            <person name="Guo X."/>
            <person name="Li L."/>
            <person name="Luo R."/>
            <person name="Xu F."/>
            <person name="Yang P."/>
            <person name="Zhang L."/>
            <person name="Wang X."/>
            <person name="Qi H."/>
            <person name="Xiong Z."/>
            <person name="Que H."/>
            <person name="Xie Y."/>
            <person name="Holland P.W."/>
            <person name="Paps J."/>
            <person name="Zhu Y."/>
            <person name="Wu F."/>
            <person name="Chen Y."/>
            <person name="Wang J."/>
            <person name="Peng C."/>
            <person name="Meng J."/>
            <person name="Yang L."/>
            <person name="Liu J."/>
            <person name="Wen B."/>
            <person name="Zhang N."/>
            <person name="Huang Z."/>
            <person name="Zhu Q."/>
            <person name="Feng Y."/>
            <person name="Mount A."/>
            <person name="Hedgecock D."/>
            <person name="Xu Z."/>
            <person name="Liu Y."/>
            <person name="Domazet-Loso T."/>
            <person name="Du Y."/>
            <person name="Sun X."/>
            <person name="Zhang S."/>
            <person name="Liu B."/>
            <person name="Cheng P."/>
            <person name="Jiang X."/>
            <person name="Li J."/>
            <person name="Fan D."/>
            <person name="Wang W."/>
            <person name="Fu W."/>
            <person name="Wang T."/>
            <person name="Wang B."/>
            <person name="Zhang J."/>
            <person name="Peng Z."/>
            <person name="Li Y."/>
            <person name="Li N."/>
            <person name="Wang J."/>
            <person name="Chen M."/>
            <person name="He Y."/>
            <person name="Tan F."/>
            <person name="Song X."/>
            <person name="Zheng Q."/>
            <person name="Huang R."/>
            <person name="Yang H."/>
            <person name="Du X."/>
            <person name="Chen L."/>
            <person name="Yang M."/>
            <person name="Gaffney P.M."/>
            <person name="Wang S."/>
            <person name="Luo L."/>
            <person name="She Z."/>
            <person name="Ming Y."/>
            <person name="Huang W."/>
            <person name="Zhang S."/>
            <person name="Huang B."/>
            <person name="Zhang Y."/>
            <person name="Qu T."/>
            <person name="Ni P."/>
            <person name="Miao G."/>
            <person name="Wang J."/>
            <person name="Wang Q."/>
            <person name="Steinberg C.E."/>
            <person name="Wang H."/>
            <person name="Li N."/>
            <person name="Qian L."/>
            <person name="Zhang G."/>
            <person name="Li Y."/>
            <person name="Yang H."/>
            <person name="Liu X."/>
            <person name="Wang J."/>
            <person name="Yin Y."/>
            <person name="Wang J."/>
        </authorList>
    </citation>
    <scope>NUCLEOTIDE SEQUENCE [LARGE SCALE GENOMIC DNA]</scope>
    <source>
        <strain evidence="4">05x7-T-G4-1.051#20</strain>
    </source>
</reference>
<dbReference type="PROSITE" id="PS50105">
    <property type="entry name" value="SAM_DOMAIN"/>
    <property type="match status" value="1"/>
</dbReference>
<evidence type="ECO:0000256" key="3">
    <source>
        <dbReference type="SAM" id="SignalP"/>
    </source>
</evidence>
<dbReference type="Pfam" id="PF24935">
    <property type="entry name" value="Ig_NUP210_6th"/>
    <property type="match status" value="1"/>
</dbReference>
<dbReference type="PANTHER" id="PTHR23019:SF0">
    <property type="entry name" value="NUCLEAR PORE MEMBRANE GLYCOPROTEIN 210"/>
    <property type="match status" value="1"/>
</dbReference>
<dbReference type="Pfam" id="PF25354">
    <property type="entry name" value="Ig_NUP210_16th"/>
    <property type="match status" value="1"/>
</dbReference>
<dbReference type="GO" id="GO:0016020">
    <property type="term" value="C:membrane"/>
    <property type="evidence" value="ECO:0007669"/>
    <property type="project" value="InterPro"/>
</dbReference>
<dbReference type="InterPro" id="IPR058779">
    <property type="entry name" value="Ig_NUP210_13th"/>
</dbReference>
<dbReference type="Pfam" id="PF24902">
    <property type="entry name" value="Ig_NUP210_9th"/>
    <property type="match status" value="1"/>
</dbReference>
<proteinExistence type="predicted"/>
<dbReference type="Pfam" id="PF22969">
    <property type="entry name" value="Ig_NUP210_2nd"/>
    <property type="match status" value="1"/>
</dbReference>
<dbReference type="InterPro" id="IPR055098">
    <property type="entry name" value="Ig_NUP210_3rd"/>
</dbReference>
<dbReference type="Gene3D" id="1.10.150.50">
    <property type="entry name" value="Transcription Factor, Ets-1"/>
    <property type="match status" value="1"/>
</dbReference>
<dbReference type="Pfam" id="PF24991">
    <property type="entry name" value="Ig_NUP210_4th"/>
    <property type="match status" value="1"/>
</dbReference>
<dbReference type="Pfam" id="PF26184">
    <property type="entry name" value="Ig_NUP210_8th"/>
    <property type="match status" value="1"/>
</dbReference>
<sequence length="2699" mass="296707">MSVLFAFAVCVGLVVSERCTETNNCHHTLCDSSSELHCVHNMCTCTVATSWTCSDVNACLAINAWTCPQSRRHCIDGRVHGRSAAGCYCHTVCDDSLRQHGRTRLLHSLPRWAALHPSNWTSVELTRWLEYVAEEYKMDSEATHNMVESFQDLDGRRLLQMTLEDFREISEQHGEFLFEIFKKMCTVDKQMAGLAMVHMLPPISEGSRSATPSPPGSKGNNRNGEGNGQCSPDTMLGATDPGKTSIRSVDPETASELEKQVTYDVSASERIRVQRNDVFGFFTSSLASIGYKDLGGTASTVAYTKSITIGQLSEGATFDWNTGTAHVDRREYALQCTLDPDNAVSPAFTNLDYTLTVYDETPPATSLYTVSVTESPEVTMTTATTFFTFDSNSKVLVSAGPLPIGTYVLEFELSSDCGYTDSKSLNVIVVNSLPIIYGIPSTTSIREDHSSEKVMFSFIVYDRSLPMDTITCSLDATPSTDIFSLTEEGPGGYDIKIKDSPNLDYMVVPEYTLSVSCSDQKDSVTEVFTVEVTENKDPEATNLPASIEYNAPDYLSGDVIYSVSATDPEKESLSFSLTCTTTPCPFAIHPRTGVITMTADLTSIAVFSLDLLVTFSDGYNTVGPLPLSLTIVGGLVKTSAFTRIDFESLSKRTFVMQVTVSDGEMEDVGQLILEIADENEAPVFGRDSYNVYGNEGKAGELFGRVEFDVNDPDTADVLRLDSLCPGFDLDSNTGEITLSADYDVDVPGTPTSVTCDVTVSDGQLTDTALLVIGINNLNDNSPIFHNNSYTFVVKVNSSSGSFVGVVSAIDNDVGQFDKASILVLLEPPSDVMPMVNDRHLTFLEDPKNIAWVATVGAVLALCAGLATFAIIRNEMTRVAKPYASNKIDKWVEPRKKGSPILRTFEKMSVQYGMCVLEKIITGEILRCIVIVEAISRFEIETTTRLLYLEDSPEELIIKGYDDEGNVFSSLAGLEFEWSVLPDTSTEGEEMVDILRITKFTESHYFMPYYIQQLEAKGLQGDFILVEGMRTGSALVKAKIRDRAYKEVISPSVKIIVIANLIISPAEAYILKYATIKYAVKQIKQSSMLEISLPSSQFVLEVEDTNVCLLDAKTSIAAGQQLGSTEIVLTDRNLKQDALVKPSAMLYVVAPSYLGFVVLPDKKWVLGTEKVYTILIELYDKNSHKIYPSDNVMLKAMFPEEYFDVRFSTKNGTYHHVYTKKPGKTVIEGVLTSIIQEDGTEIEVSPTVKGSRSVEIHDPIRVMPELLYFPWDPNTRSSHQYKLRVKGGSGEYVWSSSKVETTTVNNKGEITTGNGGEAQIIASDAKNRAHTGSAKVYVLPPEDMKFVPRQVEAEVGTELEMPLAVYGRVQGKLVPFNDCHRMKVNFTFSDPTAFQFNRVSLMIPEDGCCSVRFTAVQRGHTTVTASYTSRGKELSASVTIAAYDPLMPVDPEKEAVLAVGSRKELVFRGGPQPWVIDSLKYFQDLTSTNSAITEVQKMKFLGNNRGFHHFYLTCLDFGEQILTLRVGNNKTTTNQFPAVSEASVRMSCSEPVGLQLNPDLRYPENLPPCPVSKEQAVAIPVHCQRNLDILVTVTDSLGRKFDNFSSLDFQWMVSDRSLATLEDTEDGSIQISTTSTKEGFNHVKYYRVLQPRGQPGVVIVTASISSYIEKHLKMAGSPISYMVNVQKGSGFFHVIPDQAGVVSLEYTDKTKQMQVVPVSDGSMKVTVYDLCVYSRHPPTATIFVSGVGSVELSVTEKVEVDKEAAVRVRVIDVHGKPLQASFFRLMGLRLIPASNIITIRKDKDQKDEMFTEYYIMHGAQVGHTSLVAEAHPSDGVVIRSQARPVEVFPPLQLIPRNITMIIGAKFQVLSKGGSTPQCTVLFSIRDSNIADVSSSGLLDAQNLGTTTVLGQAVGQDPETGETIIYSQDEVTVNVIELPGVRIHSALSRMQTGTKMPIYAVGLTEHETPFTFGSAMPPLVFTWSINNKDIIQLQNVFHESSLKHPAESDFARQLVALSAGQVTVKLTVRPHLASRSQVKGQRTLTDELQVEVFEKLAVVSPKVCDGKILLTPNTEAIIKTNRDGSAKMSYQVISLLDPSPVTVGEGGLLTSGTVSGQVALQVTSQEEFGTNQTLVLLVRVKPVSYLMINSDVSLSTSEGYIKSIPVGTTLTLSVTYHDNVGEQFYATNVQMRYRFSRYDLVHIKHGSENDTLVVKAAEVGQTILKVWDQKNPWLADYINIPVDYVINPSKPTLSLGTVVCFKAPLVSARGYPGIWQSKSKVMDVDKDSGIATSAFVGHNLVEYTLTKDVTTYTEVTVRPVDQLTVDDSWSFLTNVKNRLTEYFIKVSLNDDSEVIGDNCTGEIQAKEFMPNFIPITCELEFSSFVNGLSISDLFQVSATFSSKKGKYGCLVKKLHPESLVQQISTTAVDLQLSVLVPGMENQPAVLAPVKKYQYLPPFYVHNSEVSLSTAAPLSSIRVSTIPDLSSCIQASVSDESILEVLTPEKDSQSGIILIFPIRLIESAALWDRDNVESHVELSCRKTGQKVRLPVTIRLVGQRPEHLAYRGRPVGWGAFFLNSFNSNQSFFSYLFLIIATAVAVLVGYHYLIGPRYRAAASSNPAFLRPGAAGAASPPSPMYPQPQYSPGYSPPPYTNYASPLNTPKSPTLWSTEYHPQDGTSPRRRSPYRPGGMSPNLGPRQSPS</sequence>
<keyword evidence="2" id="KW-0472">Membrane</keyword>
<dbReference type="Pfam" id="PF26181">
    <property type="entry name" value="Ig_NUP210_13th"/>
    <property type="match status" value="1"/>
</dbReference>
<gene>
    <name evidence="4" type="ORF">CGI_10012107</name>
</gene>
<dbReference type="SUPFAM" id="SSF47769">
    <property type="entry name" value="SAM/Pointed domain"/>
    <property type="match status" value="1"/>
</dbReference>
<dbReference type="InterPro" id="IPR055094">
    <property type="entry name" value="NUP210_Ig15"/>
</dbReference>
<feature type="signal peptide" evidence="3">
    <location>
        <begin position="1"/>
        <end position="16"/>
    </location>
</feature>
<dbReference type="InterPro" id="IPR055095">
    <property type="entry name" value="NUP210_Ig_C"/>
</dbReference>
<keyword evidence="2" id="KW-0812">Transmembrane</keyword>
<dbReference type="InterPro" id="IPR055097">
    <property type="entry name" value="Ig_NUP210_2nd"/>
</dbReference>
<protein>
    <submittedName>
        <fullName evidence="4">Uncharacterized protein</fullName>
    </submittedName>
</protein>
<dbReference type="GO" id="GO:0007156">
    <property type="term" value="P:homophilic cell adhesion via plasma membrane adhesion molecules"/>
    <property type="evidence" value="ECO:0007669"/>
    <property type="project" value="InterPro"/>
</dbReference>
<feature type="compositionally biased region" description="Polar residues" evidence="1">
    <location>
        <begin position="218"/>
        <end position="232"/>
    </location>
</feature>
<dbReference type="PANTHER" id="PTHR23019">
    <property type="entry name" value="NUCLEAR PORE MEMBRANE GLYCOPROTEIN GP210-RELATED"/>
    <property type="match status" value="1"/>
</dbReference>
<dbReference type="PROSITE" id="PS51433">
    <property type="entry name" value="PNT"/>
    <property type="match status" value="1"/>
</dbReference>
<keyword evidence="2" id="KW-1133">Transmembrane helix</keyword>
<dbReference type="InterPro" id="IPR056897">
    <property type="entry name" value="Ig_NUP210_4th"/>
</dbReference>
<dbReference type="GO" id="GO:0005509">
    <property type="term" value="F:calcium ion binding"/>
    <property type="evidence" value="ECO:0007669"/>
    <property type="project" value="UniProtKB-UniRule"/>
</dbReference>
<dbReference type="InterPro" id="IPR013761">
    <property type="entry name" value="SAM/pointed_sf"/>
</dbReference>
<dbReference type="GO" id="GO:0043565">
    <property type="term" value="F:sequence-specific DNA binding"/>
    <property type="evidence" value="ECO:0007669"/>
    <property type="project" value="InterPro"/>
</dbReference>
<evidence type="ECO:0000313" key="4">
    <source>
        <dbReference type="EMBL" id="EKC18499.1"/>
    </source>
</evidence>
<feature type="compositionally biased region" description="Polar residues" evidence="1">
    <location>
        <begin position="2651"/>
        <end position="2666"/>
    </location>
</feature>
<dbReference type="Pfam" id="PF22962">
    <property type="entry name" value="Ig_NUP210_7th"/>
    <property type="match status" value="1"/>
</dbReference>
<dbReference type="GO" id="GO:0005643">
    <property type="term" value="C:nuclear pore"/>
    <property type="evidence" value="ECO:0007669"/>
    <property type="project" value="TreeGrafter"/>
</dbReference>
<feature type="region of interest" description="Disordered" evidence="1">
    <location>
        <begin position="203"/>
        <end position="255"/>
    </location>
</feature>
<dbReference type="HOGENOM" id="CLU_227337_0_0_1"/>
<name>K1PHW2_MAGGI</name>
<dbReference type="Pfam" id="PF22957">
    <property type="entry name" value="NUP210_Ig"/>
    <property type="match status" value="1"/>
</dbReference>
<dbReference type="CDD" id="cd11304">
    <property type="entry name" value="Cadherin_repeat"/>
    <property type="match status" value="1"/>
</dbReference>
<accession>K1PHW2</accession>
<dbReference type="PRINTS" id="PR00205">
    <property type="entry name" value="CADHERIN"/>
</dbReference>
<evidence type="ECO:0000256" key="1">
    <source>
        <dbReference type="SAM" id="MobiDB-lite"/>
    </source>
</evidence>
<feature type="transmembrane region" description="Helical" evidence="2">
    <location>
        <begin position="2583"/>
        <end position="2604"/>
    </location>
</feature>
<dbReference type="EMBL" id="JH816554">
    <property type="protein sequence ID" value="EKC18499.1"/>
    <property type="molecule type" value="Genomic_DNA"/>
</dbReference>
<dbReference type="InterPro" id="IPR003118">
    <property type="entry name" value="Pointed_dom"/>
</dbReference>
<dbReference type="InterPro" id="IPR056898">
    <property type="entry name" value="Ig_NUP210_6th"/>
</dbReference>
<keyword evidence="3" id="KW-0732">Signal</keyword>